<name>A0AAD6Q896_9ROSI</name>
<protein>
    <submittedName>
        <fullName evidence="1">Uncharacterized protein</fullName>
    </submittedName>
</protein>
<accession>A0AAD6Q896</accession>
<comment type="caution">
    <text evidence="1">The sequence shown here is derived from an EMBL/GenBank/DDBJ whole genome shotgun (WGS) entry which is preliminary data.</text>
</comment>
<sequence length="87" mass="10294">MNTCSGYISPEYANYGLYSLKSDVFSYKSRGFRHPDHHLNLIEHAWILFKQGRPLELAADQKLKHPICLKYYVQFMWAVVCARKSRR</sequence>
<reference evidence="1" key="1">
    <citation type="journal article" date="2023" name="Mol. Ecol. Resour.">
        <title>Chromosome-level genome assembly of a triploid poplar Populus alba 'Berolinensis'.</title>
        <authorList>
            <person name="Chen S."/>
            <person name="Yu Y."/>
            <person name="Wang X."/>
            <person name="Wang S."/>
            <person name="Zhang T."/>
            <person name="Zhou Y."/>
            <person name="He R."/>
            <person name="Meng N."/>
            <person name="Wang Y."/>
            <person name="Liu W."/>
            <person name="Liu Z."/>
            <person name="Liu J."/>
            <person name="Guo Q."/>
            <person name="Huang H."/>
            <person name="Sederoff R.R."/>
            <person name="Wang G."/>
            <person name="Qu G."/>
            <person name="Chen S."/>
        </authorList>
    </citation>
    <scope>NUCLEOTIDE SEQUENCE</scope>
    <source>
        <strain evidence="1">SC-2020</strain>
    </source>
</reference>
<dbReference type="EMBL" id="JAQIZT010000010">
    <property type="protein sequence ID" value="KAJ6980723.1"/>
    <property type="molecule type" value="Genomic_DNA"/>
</dbReference>
<evidence type="ECO:0000313" key="2">
    <source>
        <dbReference type="Proteomes" id="UP001164929"/>
    </source>
</evidence>
<gene>
    <name evidence="1" type="ORF">NC653_024161</name>
</gene>
<organism evidence="1 2">
    <name type="scientific">Populus alba x Populus x berolinensis</name>
    <dbReference type="NCBI Taxonomy" id="444605"/>
    <lineage>
        <taxon>Eukaryota</taxon>
        <taxon>Viridiplantae</taxon>
        <taxon>Streptophyta</taxon>
        <taxon>Embryophyta</taxon>
        <taxon>Tracheophyta</taxon>
        <taxon>Spermatophyta</taxon>
        <taxon>Magnoliopsida</taxon>
        <taxon>eudicotyledons</taxon>
        <taxon>Gunneridae</taxon>
        <taxon>Pentapetalae</taxon>
        <taxon>rosids</taxon>
        <taxon>fabids</taxon>
        <taxon>Malpighiales</taxon>
        <taxon>Salicaceae</taxon>
        <taxon>Saliceae</taxon>
        <taxon>Populus</taxon>
    </lineage>
</organism>
<dbReference type="AlphaFoldDB" id="A0AAD6Q896"/>
<dbReference type="Proteomes" id="UP001164929">
    <property type="component" value="Chromosome 10"/>
</dbReference>
<evidence type="ECO:0000313" key="1">
    <source>
        <dbReference type="EMBL" id="KAJ6980723.1"/>
    </source>
</evidence>
<proteinExistence type="predicted"/>
<keyword evidence="2" id="KW-1185">Reference proteome</keyword>